<feature type="region of interest" description="Disordered" evidence="1">
    <location>
        <begin position="50"/>
        <end position="74"/>
    </location>
</feature>
<proteinExistence type="predicted"/>
<dbReference type="VEuPathDB" id="FungiDB:AMAG_06348"/>
<sequence length="464" mass="49985">MSSTPAITLPASFTTAPIATGPITTKDVSASFPDNTLATFRTSTLASTSDDTLAKNRATSISIKPPPRPTREQPEMSDKITVYNGTGEPIRALCTLFMGYYPDQWVELAHGYYAAWQIVGASWHECVVAESVATGKRAAACVLIGSEVTFYAVSQERIEDHQLQLVASPKEEWPAADGPAVTNATPYGIQVCRIMDPANMQWTPNERFQKMMSPGPQPWWHTVDPGTTESYPGSAGEVIAVQYNYKLATANSAAVATSGQTIRVLEPEPLRVMPPWAAGYGVIGINVCGTEVAMRVTNFSGGSRDWYTDGPMTIGQYWKRTDGEYEAVLLRRVSDGAQLATYVPVGSSIDMVFGGGRLDVTPPLGIRVVDLPPLGPTGILVINSLSDVDVDVRVTSLSKDDDNVGHDEEWHTIAAGSTRLWFRSAGVEIVAFALTGRDKSKQVGVMARMGASVSIHALPDVLLE</sequence>
<evidence type="ECO:0000256" key="1">
    <source>
        <dbReference type="SAM" id="MobiDB-lite"/>
    </source>
</evidence>
<accession>A0A0L0SG99</accession>
<keyword evidence="3" id="KW-1185">Reference proteome</keyword>
<dbReference type="Proteomes" id="UP000054350">
    <property type="component" value="Unassembled WGS sequence"/>
</dbReference>
<evidence type="ECO:0000313" key="3">
    <source>
        <dbReference type="Proteomes" id="UP000054350"/>
    </source>
</evidence>
<dbReference type="OrthoDB" id="5529402at2759"/>
<organism evidence="2 3">
    <name type="scientific">Allomyces macrogynus (strain ATCC 38327)</name>
    <name type="common">Allomyces javanicus var. macrogynus</name>
    <dbReference type="NCBI Taxonomy" id="578462"/>
    <lineage>
        <taxon>Eukaryota</taxon>
        <taxon>Fungi</taxon>
        <taxon>Fungi incertae sedis</taxon>
        <taxon>Blastocladiomycota</taxon>
        <taxon>Blastocladiomycetes</taxon>
        <taxon>Blastocladiales</taxon>
        <taxon>Blastocladiaceae</taxon>
        <taxon>Allomyces</taxon>
    </lineage>
</organism>
<reference evidence="2 3" key="2">
    <citation type="submission" date="2009-11" db="EMBL/GenBank/DDBJ databases">
        <title>The Genome Sequence of Allomyces macrogynus strain ATCC 38327.</title>
        <authorList>
            <consortium name="The Broad Institute Genome Sequencing Platform"/>
            <person name="Russ C."/>
            <person name="Cuomo C."/>
            <person name="Shea T."/>
            <person name="Young S.K."/>
            <person name="Zeng Q."/>
            <person name="Koehrsen M."/>
            <person name="Haas B."/>
            <person name="Borodovsky M."/>
            <person name="Guigo R."/>
            <person name="Alvarado L."/>
            <person name="Berlin A."/>
            <person name="Borenstein D."/>
            <person name="Chen Z."/>
            <person name="Engels R."/>
            <person name="Freedman E."/>
            <person name="Gellesch M."/>
            <person name="Goldberg J."/>
            <person name="Griggs A."/>
            <person name="Gujja S."/>
            <person name="Heiman D."/>
            <person name="Hepburn T."/>
            <person name="Howarth C."/>
            <person name="Jen D."/>
            <person name="Larson L."/>
            <person name="Lewis B."/>
            <person name="Mehta T."/>
            <person name="Park D."/>
            <person name="Pearson M."/>
            <person name="Roberts A."/>
            <person name="Saif S."/>
            <person name="Shenoy N."/>
            <person name="Sisk P."/>
            <person name="Stolte C."/>
            <person name="Sykes S."/>
            <person name="Walk T."/>
            <person name="White J."/>
            <person name="Yandava C."/>
            <person name="Burger G."/>
            <person name="Gray M.W."/>
            <person name="Holland P.W.H."/>
            <person name="King N."/>
            <person name="Lang F.B.F."/>
            <person name="Roger A.J."/>
            <person name="Ruiz-Trillo I."/>
            <person name="Lander E."/>
            <person name="Nusbaum C."/>
        </authorList>
    </citation>
    <scope>NUCLEOTIDE SEQUENCE [LARGE SCALE GENOMIC DNA]</scope>
    <source>
        <strain evidence="2 3">ATCC 38327</strain>
    </source>
</reference>
<name>A0A0L0SG99_ALLM3</name>
<protein>
    <submittedName>
        <fullName evidence="2">Uncharacterized protein</fullName>
    </submittedName>
</protein>
<reference evidence="2 3" key="1">
    <citation type="submission" date="2009-11" db="EMBL/GenBank/DDBJ databases">
        <title>Annotation of Allomyces macrogynus ATCC 38327.</title>
        <authorList>
            <consortium name="The Broad Institute Genome Sequencing Platform"/>
            <person name="Russ C."/>
            <person name="Cuomo C."/>
            <person name="Burger G."/>
            <person name="Gray M.W."/>
            <person name="Holland P.W.H."/>
            <person name="King N."/>
            <person name="Lang F.B.F."/>
            <person name="Roger A.J."/>
            <person name="Ruiz-Trillo I."/>
            <person name="Young S.K."/>
            <person name="Zeng Q."/>
            <person name="Gargeya S."/>
            <person name="Fitzgerald M."/>
            <person name="Haas B."/>
            <person name="Abouelleil A."/>
            <person name="Alvarado L."/>
            <person name="Arachchi H.M."/>
            <person name="Berlin A."/>
            <person name="Chapman S.B."/>
            <person name="Gearin G."/>
            <person name="Goldberg J."/>
            <person name="Griggs A."/>
            <person name="Gujja S."/>
            <person name="Hansen M."/>
            <person name="Heiman D."/>
            <person name="Howarth C."/>
            <person name="Larimer J."/>
            <person name="Lui A."/>
            <person name="MacDonald P.J.P."/>
            <person name="McCowen C."/>
            <person name="Montmayeur A."/>
            <person name="Murphy C."/>
            <person name="Neiman D."/>
            <person name="Pearson M."/>
            <person name="Priest M."/>
            <person name="Roberts A."/>
            <person name="Saif S."/>
            <person name="Shea T."/>
            <person name="Sisk P."/>
            <person name="Stolte C."/>
            <person name="Sykes S."/>
            <person name="Wortman J."/>
            <person name="Nusbaum C."/>
            <person name="Birren B."/>
        </authorList>
    </citation>
    <scope>NUCLEOTIDE SEQUENCE [LARGE SCALE GENOMIC DNA]</scope>
    <source>
        <strain evidence="2 3">ATCC 38327</strain>
    </source>
</reference>
<evidence type="ECO:0000313" key="2">
    <source>
        <dbReference type="EMBL" id="KNE61533.1"/>
    </source>
</evidence>
<dbReference type="EMBL" id="GG745338">
    <property type="protein sequence ID" value="KNE61533.1"/>
    <property type="molecule type" value="Genomic_DNA"/>
</dbReference>
<gene>
    <name evidence="2" type="ORF">AMAG_06348</name>
</gene>
<dbReference type="AlphaFoldDB" id="A0A0L0SG99"/>